<dbReference type="GO" id="GO:0061603">
    <property type="term" value="F:molybdenum cofactor guanylyltransferase activity"/>
    <property type="evidence" value="ECO:0007669"/>
    <property type="project" value="UniProtKB-EC"/>
</dbReference>
<evidence type="ECO:0000256" key="2">
    <source>
        <dbReference type="ARBA" id="ARBA00022679"/>
    </source>
</evidence>
<evidence type="ECO:0000256" key="6">
    <source>
        <dbReference type="ARBA" id="ARBA00023134"/>
    </source>
</evidence>
<dbReference type="PANTHER" id="PTHR19136">
    <property type="entry name" value="MOLYBDENUM COFACTOR GUANYLYLTRANSFERASE"/>
    <property type="match status" value="1"/>
</dbReference>
<evidence type="ECO:0000256" key="5">
    <source>
        <dbReference type="ARBA" id="ARBA00022842"/>
    </source>
</evidence>
<evidence type="ECO:0000313" key="11">
    <source>
        <dbReference type="Proteomes" id="UP000241829"/>
    </source>
</evidence>
<keyword evidence="11" id="KW-1185">Reference proteome</keyword>
<protein>
    <recommendedName>
        <fullName evidence="8">Molybdenum cofactor guanylyltransferase</fullName>
        <shortName evidence="8">MoCo guanylyltransferase</shortName>
        <ecNumber evidence="8">2.7.7.77</ecNumber>
    </recommendedName>
    <alternativeName>
        <fullName evidence="8">GTP:molybdopterin guanylyltransferase</fullName>
    </alternativeName>
    <alternativeName>
        <fullName evidence="8">Mo-MPT guanylyltransferase</fullName>
    </alternativeName>
    <alternativeName>
        <fullName evidence="8">Molybdopterin guanylyltransferase</fullName>
    </alternativeName>
    <alternativeName>
        <fullName evidence="8">Molybdopterin-guanine dinucleotide synthase</fullName>
        <shortName evidence="8">MGD synthase</shortName>
    </alternativeName>
</protein>
<feature type="binding site" evidence="8">
    <location>
        <position position="55"/>
    </location>
    <ligand>
        <name>GTP</name>
        <dbReference type="ChEBI" id="CHEBI:37565"/>
    </ligand>
</feature>
<dbReference type="NCBIfam" id="TIGR02665">
    <property type="entry name" value="molyb_mobA"/>
    <property type="match status" value="1"/>
</dbReference>
<dbReference type="EC" id="2.7.7.77" evidence="8"/>
<feature type="binding site" evidence="8">
    <location>
        <position position="104"/>
    </location>
    <ligand>
        <name>GTP</name>
        <dbReference type="ChEBI" id="CHEBI:37565"/>
    </ligand>
</feature>
<evidence type="ECO:0000256" key="1">
    <source>
        <dbReference type="ARBA" id="ARBA00022490"/>
    </source>
</evidence>
<dbReference type="OrthoDB" id="9788394at2"/>
<dbReference type="EMBL" id="CP027792">
    <property type="protein sequence ID" value="AVP57919.1"/>
    <property type="molecule type" value="Genomic_DNA"/>
</dbReference>
<dbReference type="SUPFAM" id="SSF53448">
    <property type="entry name" value="Nucleotide-diphospho-sugar transferases"/>
    <property type="match status" value="1"/>
</dbReference>
<organism evidence="10 11">
    <name type="scientific">Pulveribacter suum</name>
    <dbReference type="NCBI Taxonomy" id="2116657"/>
    <lineage>
        <taxon>Bacteria</taxon>
        <taxon>Pseudomonadati</taxon>
        <taxon>Pseudomonadota</taxon>
        <taxon>Betaproteobacteria</taxon>
        <taxon>Burkholderiales</taxon>
        <taxon>Comamonadaceae</taxon>
        <taxon>Pulveribacter</taxon>
    </lineage>
</organism>
<proteinExistence type="inferred from homology"/>
<dbReference type="HAMAP" id="MF_00316">
    <property type="entry name" value="MobA"/>
    <property type="match status" value="1"/>
</dbReference>
<dbReference type="RefSeq" id="WP_106846472.1">
    <property type="nucleotide sequence ID" value="NZ_CP027792.1"/>
</dbReference>
<keyword evidence="5 8" id="KW-0460">Magnesium</keyword>
<dbReference type="Pfam" id="PF12804">
    <property type="entry name" value="NTP_transf_3"/>
    <property type="match status" value="1"/>
</dbReference>
<dbReference type="InterPro" id="IPR029044">
    <property type="entry name" value="Nucleotide-diphossugar_trans"/>
</dbReference>
<comment type="similarity">
    <text evidence="8">Belongs to the MobA family.</text>
</comment>
<keyword evidence="3 8" id="KW-0479">Metal-binding</keyword>
<evidence type="ECO:0000256" key="4">
    <source>
        <dbReference type="ARBA" id="ARBA00022741"/>
    </source>
</evidence>
<accession>A0A2P1NLH5</accession>
<evidence type="ECO:0000259" key="9">
    <source>
        <dbReference type="Pfam" id="PF12804"/>
    </source>
</evidence>
<comment type="function">
    <text evidence="8">Transfers a GMP moiety from GTP to Mo-molybdopterin (Mo-MPT) cofactor (Moco or molybdenum cofactor) to form Mo-molybdopterin guanine dinucleotide (Mo-MGD) cofactor.</text>
</comment>
<dbReference type="InterPro" id="IPR025877">
    <property type="entry name" value="MobA-like_NTP_Trfase"/>
</dbReference>
<comment type="cofactor">
    <cofactor evidence="8">
        <name>Mg(2+)</name>
        <dbReference type="ChEBI" id="CHEBI:18420"/>
    </cofactor>
</comment>
<dbReference type="GO" id="GO:0005737">
    <property type="term" value="C:cytoplasm"/>
    <property type="evidence" value="ECO:0007669"/>
    <property type="project" value="UniProtKB-SubCell"/>
</dbReference>
<evidence type="ECO:0000256" key="8">
    <source>
        <dbReference type="HAMAP-Rule" id="MF_00316"/>
    </source>
</evidence>
<dbReference type="GO" id="GO:0046872">
    <property type="term" value="F:metal ion binding"/>
    <property type="evidence" value="ECO:0007669"/>
    <property type="project" value="UniProtKB-KW"/>
</dbReference>
<dbReference type="CDD" id="cd02503">
    <property type="entry name" value="MobA"/>
    <property type="match status" value="1"/>
</dbReference>
<keyword evidence="4 8" id="KW-0547">Nucleotide-binding</keyword>
<feature type="binding site" evidence="8">
    <location>
        <position position="104"/>
    </location>
    <ligand>
        <name>Mg(2+)</name>
        <dbReference type="ChEBI" id="CHEBI:18420"/>
    </ligand>
</feature>
<sequence>MQPAVAHDITALVLAGGRGTRMGGADKGLQPFRGQPLALHAARRVQPQVAGVMLNANRHLDIYGNWGLPVWPDDAQGAFAGPLAGFATGLAHCPTPWLLALPCDTPLFPADLAARLAAAAHEARAPIAMAAAPEAPDGGGPPQLRTHAVFCLMHVSLRADLQAFVQSGGRRVQQWSARHGCAIAAFDRPGDAPQAFANANTLEQLQALESLAPG</sequence>
<dbReference type="GO" id="GO:0005525">
    <property type="term" value="F:GTP binding"/>
    <property type="evidence" value="ECO:0007669"/>
    <property type="project" value="UniProtKB-UniRule"/>
</dbReference>
<dbReference type="GO" id="GO:1902758">
    <property type="term" value="P:bis(molybdopterin guanine dinucleotide)molybdenum biosynthetic process"/>
    <property type="evidence" value="ECO:0007669"/>
    <property type="project" value="TreeGrafter"/>
</dbReference>
<comment type="subcellular location">
    <subcellularLocation>
        <location evidence="8">Cytoplasm</location>
    </subcellularLocation>
</comment>
<evidence type="ECO:0000256" key="7">
    <source>
        <dbReference type="ARBA" id="ARBA00023150"/>
    </source>
</evidence>
<feature type="domain" description="MobA-like NTP transferase" evidence="9">
    <location>
        <begin position="11"/>
        <end position="174"/>
    </location>
</feature>
<keyword evidence="2 8" id="KW-0808">Transferase</keyword>
<dbReference type="KEGG" id="melm:C7H73_09780"/>
<keyword evidence="10" id="KW-0548">Nucleotidyltransferase</keyword>
<dbReference type="AlphaFoldDB" id="A0A2P1NLH5"/>
<gene>
    <name evidence="8" type="primary">mobA</name>
    <name evidence="10" type="ORF">C7H73_09780</name>
</gene>
<keyword evidence="7 8" id="KW-0501">Molybdenum cofactor biosynthesis</keyword>
<dbReference type="Proteomes" id="UP000241829">
    <property type="component" value="Chromosome"/>
</dbReference>
<evidence type="ECO:0000256" key="3">
    <source>
        <dbReference type="ARBA" id="ARBA00022723"/>
    </source>
</evidence>
<comment type="catalytic activity">
    <reaction evidence="8">
        <text>Mo-molybdopterin + GTP + H(+) = Mo-molybdopterin guanine dinucleotide + diphosphate</text>
        <dbReference type="Rhea" id="RHEA:34243"/>
        <dbReference type="ChEBI" id="CHEBI:15378"/>
        <dbReference type="ChEBI" id="CHEBI:33019"/>
        <dbReference type="ChEBI" id="CHEBI:37565"/>
        <dbReference type="ChEBI" id="CHEBI:71302"/>
        <dbReference type="ChEBI" id="CHEBI:71310"/>
        <dbReference type="EC" id="2.7.7.77"/>
    </reaction>
</comment>
<dbReference type="Gene3D" id="3.90.550.10">
    <property type="entry name" value="Spore Coat Polysaccharide Biosynthesis Protein SpsA, Chain A"/>
    <property type="match status" value="1"/>
</dbReference>
<name>A0A2P1NLH5_9BURK</name>
<dbReference type="PANTHER" id="PTHR19136:SF81">
    <property type="entry name" value="MOLYBDENUM COFACTOR GUANYLYLTRANSFERASE"/>
    <property type="match status" value="1"/>
</dbReference>
<feature type="binding site" evidence="8">
    <location>
        <begin position="14"/>
        <end position="16"/>
    </location>
    <ligand>
        <name>GTP</name>
        <dbReference type="ChEBI" id="CHEBI:37565"/>
    </ligand>
</feature>
<comment type="domain">
    <text evidence="8">The N-terminal domain determines nucleotide recognition and specific binding, while the C-terminal domain determines the specific binding to the target protein.</text>
</comment>
<keyword evidence="6 8" id="KW-0342">GTP-binding</keyword>
<dbReference type="InterPro" id="IPR013482">
    <property type="entry name" value="Molybde_CF_guanTrfase"/>
</dbReference>
<keyword evidence="1 8" id="KW-0963">Cytoplasm</keyword>
<reference evidence="11" key="1">
    <citation type="submission" date="2018-03" db="EMBL/GenBank/DDBJ databases">
        <title>Genome sequencing of Melaminivora sp. strain SC2-7.</title>
        <authorList>
            <person name="Kim S.-J."/>
            <person name="Heo J."/>
            <person name="Ahn J.-H."/>
            <person name="Kwon S.-W."/>
        </authorList>
    </citation>
    <scope>NUCLEOTIDE SEQUENCE [LARGE SCALE GENOMIC DNA]</scope>
    <source>
        <strain evidence="11">SC2-7</strain>
    </source>
</reference>
<feature type="binding site" evidence="8">
    <location>
        <position position="73"/>
    </location>
    <ligand>
        <name>GTP</name>
        <dbReference type="ChEBI" id="CHEBI:37565"/>
    </ligand>
</feature>
<comment type="subunit">
    <text evidence="8">Monomer.</text>
</comment>
<evidence type="ECO:0000313" key="10">
    <source>
        <dbReference type="EMBL" id="AVP57919.1"/>
    </source>
</evidence>
<feature type="binding site" evidence="8">
    <location>
        <position position="27"/>
    </location>
    <ligand>
        <name>GTP</name>
        <dbReference type="ChEBI" id="CHEBI:37565"/>
    </ligand>
</feature>